<evidence type="ECO:0000313" key="1">
    <source>
        <dbReference type="EMBL" id="KAJ8672066.1"/>
    </source>
</evidence>
<sequence length="173" mass="18413">MGSLEGAVSDCIPSQNYQPSVPMYKHVVKYPPNETEVGSLDSGQLACPDRYSELRGQFEIVPLEIIAACPDVRFTDCSSPSSTESHSTPLTGRTDGLAVNVTELLVVDVTDALVVHVADVLVVDVTELLVVDVADVSSFDVTDALIVDVSDVVNSSLSTLLSWADSFPTSNPK</sequence>
<name>A0ACC2NLS2_9HYME</name>
<gene>
    <name evidence="1" type="ORF">QAD02_003325</name>
</gene>
<accession>A0ACC2NLS2</accession>
<comment type="caution">
    <text evidence="1">The sequence shown here is derived from an EMBL/GenBank/DDBJ whole genome shotgun (WGS) entry which is preliminary data.</text>
</comment>
<evidence type="ECO:0000313" key="2">
    <source>
        <dbReference type="Proteomes" id="UP001239111"/>
    </source>
</evidence>
<proteinExistence type="predicted"/>
<organism evidence="1 2">
    <name type="scientific">Eretmocerus hayati</name>
    <dbReference type="NCBI Taxonomy" id="131215"/>
    <lineage>
        <taxon>Eukaryota</taxon>
        <taxon>Metazoa</taxon>
        <taxon>Ecdysozoa</taxon>
        <taxon>Arthropoda</taxon>
        <taxon>Hexapoda</taxon>
        <taxon>Insecta</taxon>
        <taxon>Pterygota</taxon>
        <taxon>Neoptera</taxon>
        <taxon>Endopterygota</taxon>
        <taxon>Hymenoptera</taxon>
        <taxon>Apocrita</taxon>
        <taxon>Proctotrupomorpha</taxon>
        <taxon>Chalcidoidea</taxon>
        <taxon>Aphelinidae</taxon>
        <taxon>Aphelininae</taxon>
        <taxon>Eretmocerus</taxon>
    </lineage>
</organism>
<reference evidence="1" key="1">
    <citation type="submission" date="2023-04" db="EMBL/GenBank/DDBJ databases">
        <title>A chromosome-level genome assembly of the parasitoid wasp Eretmocerus hayati.</title>
        <authorList>
            <person name="Zhong Y."/>
            <person name="Liu S."/>
            <person name="Liu Y."/>
        </authorList>
    </citation>
    <scope>NUCLEOTIDE SEQUENCE</scope>
    <source>
        <strain evidence="1">ZJU_SS_LIU_2023</strain>
    </source>
</reference>
<dbReference type="EMBL" id="CM056743">
    <property type="protein sequence ID" value="KAJ8672066.1"/>
    <property type="molecule type" value="Genomic_DNA"/>
</dbReference>
<keyword evidence="2" id="KW-1185">Reference proteome</keyword>
<dbReference type="Proteomes" id="UP001239111">
    <property type="component" value="Chromosome 3"/>
</dbReference>
<protein>
    <submittedName>
        <fullName evidence="1">Uncharacterized protein</fullName>
    </submittedName>
</protein>